<dbReference type="OMA" id="HKQAENS"/>
<proteinExistence type="inferred from homology"/>
<dbReference type="AlphaFoldDB" id="D8M6N7"/>
<dbReference type="GO" id="GO:0006281">
    <property type="term" value="P:DNA repair"/>
    <property type="evidence" value="ECO:0007669"/>
    <property type="project" value="UniProtKB-KW"/>
</dbReference>
<evidence type="ECO:0008006" key="9">
    <source>
        <dbReference type="Google" id="ProtNLM"/>
    </source>
</evidence>
<protein>
    <recommendedName>
        <fullName evidence="9">Centromere protein X</fullName>
    </recommendedName>
</protein>
<dbReference type="PANTHER" id="PTHR28680">
    <property type="entry name" value="CENTROMERE PROTEIN X"/>
    <property type="match status" value="1"/>
</dbReference>
<dbReference type="PANTHER" id="PTHR28680:SF1">
    <property type="entry name" value="CENTROMERE PROTEIN X"/>
    <property type="match status" value="1"/>
</dbReference>
<evidence type="ECO:0000256" key="2">
    <source>
        <dbReference type="ARBA" id="ARBA00009359"/>
    </source>
</evidence>
<organism evidence="7">
    <name type="scientific">Blastocystis hominis</name>
    <dbReference type="NCBI Taxonomy" id="12968"/>
    <lineage>
        <taxon>Eukaryota</taxon>
        <taxon>Sar</taxon>
        <taxon>Stramenopiles</taxon>
        <taxon>Bigyra</taxon>
        <taxon>Opalozoa</taxon>
        <taxon>Opalinata</taxon>
        <taxon>Blastocystidae</taxon>
        <taxon>Blastocystis</taxon>
    </lineage>
</organism>
<keyword evidence="3" id="KW-0227">DNA damage</keyword>
<dbReference type="GeneID" id="24922747"/>
<evidence type="ECO:0000256" key="5">
    <source>
        <dbReference type="ARBA" id="ARBA00023204"/>
    </source>
</evidence>
<dbReference type="GO" id="GO:0031297">
    <property type="term" value="P:replication fork processing"/>
    <property type="evidence" value="ECO:0007669"/>
    <property type="project" value="TreeGrafter"/>
</dbReference>
<reference evidence="7" key="1">
    <citation type="submission" date="2010-02" db="EMBL/GenBank/DDBJ databases">
        <title>Sequencing and annotation of the Blastocystis hominis genome.</title>
        <authorList>
            <person name="Wincker P."/>
        </authorList>
    </citation>
    <scope>NUCLEOTIDE SEQUENCE</scope>
    <source>
        <strain evidence="7">Singapore isolate B</strain>
    </source>
</reference>
<evidence type="ECO:0000256" key="1">
    <source>
        <dbReference type="ARBA" id="ARBA00004123"/>
    </source>
</evidence>
<evidence type="ECO:0000256" key="6">
    <source>
        <dbReference type="ARBA" id="ARBA00023242"/>
    </source>
</evidence>
<dbReference type="GO" id="GO:0051382">
    <property type="term" value="P:kinetochore assembly"/>
    <property type="evidence" value="ECO:0007669"/>
    <property type="project" value="InterPro"/>
</dbReference>
<dbReference type="CDD" id="cd22921">
    <property type="entry name" value="HFD_CENP-X"/>
    <property type="match status" value="1"/>
</dbReference>
<comment type="subcellular location">
    <subcellularLocation>
        <location evidence="1">Nucleus</location>
    </subcellularLocation>
</comment>
<comment type="similarity">
    <text evidence="2">Belongs to the CENP-X/MHF2 family.</text>
</comment>
<dbReference type="EMBL" id="FN668661">
    <property type="protein sequence ID" value="CBK23455.2"/>
    <property type="molecule type" value="Genomic_DNA"/>
</dbReference>
<evidence type="ECO:0000256" key="3">
    <source>
        <dbReference type="ARBA" id="ARBA00022763"/>
    </source>
</evidence>
<keyword evidence="8" id="KW-1185">Reference proteome</keyword>
<dbReference type="Pfam" id="PF09415">
    <property type="entry name" value="CENP-X"/>
    <property type="match status" value="1"/>
</dbReference>
<keyword evidence="4" id="KW-0238">DNA-binding</keyword>
<accession>D8M6N7</accession>
<dbReference type="Proteomes" id="UP000008312">
    <property type="component" value="Unassembled WGS sequence"/>
</dbReference>
<sequence length="56" mass="6329">MKESTKISRNGAIAASEYLRLFVVEALERAHKQAENSDVVTARDIQKILPELLLDF</sequence>
<dbReference type="OrthoDB" id="2500381at2759"/>
<evidence type="ECO:0000313" key="7">
    <source>
        <dbReference type="EMBL" id="CBK23455.2"/>
    </source>
</evidence>
<gene>
    <name evidence="7" type="ORF">GSBLH_T00006623001</name>
</gene>
<keyword evidence="5" id="KW-0234">DNA repair</keyword>
<evidence type="ECO:0000256" key="4">
    <source>
        <dbReference type="ARBA" id="ARBA00023125"/>
    </source>
</evidence>
<evidence type="ECO:0000313" key="8">
    <source>
        <dbReference type="Proteomes" id="UP000008312"/>
    </source>
</evidence>
<dbReference type="RefSeq" id="XP_012897503.1">
    <property type="nucleotide sequence ID" value="XM_013042049.1"/>
</dbReference>
<dbReference type="Gene3D" id="6.10.130.30">
    <property type="match status" value="1"/>
</dbReference>
<dbReference type="InterPro" id="IPR018552">
    <property type="entry name" value="CENP-X"/>
</dbReference>
<keyword evidence="6" id="KW-0539">Nucleus</keyword>
<dbReference type="GO" id="GO:0000712">
    <property type="term" value="P:resolution of meiotic recombination intermediates"/>
    <property type="evidence" value="ECO:0007669"/>
    <property type="project" value="TreeGrafter"/>
</dbReference>
<dbReference type="InParanoid" id="D8M6N7"/>
<dbReference type="GO" id="GO:0071821">
    <property type="term" value="C:FANCM-MHF complex"/>
    <property type="evidence" value="ECO:0007669"/>
    <property type="project" value="TreeGrafter"/>
</dbReference>
<dbReference type="GO" id="GO:0003677">
    <property type="term" value="F:DNA binding"/>
    <property type="evidence" value="ECO:0007669"/>
    <property type="project" value="UniProtKB-KW"/>
</dbReference>
<name>D8M6N7_BLAHO</name>